<feature type="transmembrane region" description="Helical" evidence="6">
    <location>
        <begin position="12"/>
        <end position="32"/>
    </location>
</feature>
<dbReference type="GO" id="GO:0019148">
    <property type="term" value="F:D-cysteine desulfhydrase activity"/>
    <property type="evidence" value="ECO:0007669"/>
    <property type="project" value="TreeGrafter"/>
</dbReference>
<dbReference type="InterPro" id="IPR027278">
    <property type="entry name" value="ACCD_DCysDesulf"/>
</dbReference>
<keyword evidence="6" id="KW-0812">Transmembrane</keyword>
<evidence type="ECO:0000256" key="2">
    <source>
        <dbReference type="ARBA" id="ARBA00008639"/>
    </source>
</evidence>
<evidence type="ECO:0000256" key="5">
    <source>
        <dbReference type="PIRSR" id="PIRSR006278-2"/>
    </source>
</evidence>
<dbReference type="Proteomes" id="UP000254326">
    <property type="component" value="Unassembled WGS sequence"/>
</dbReference>
<keyword evidence="3 5" id="KW-0663">Pyridoxal phosphate</keyword>
<keyword evidence="6" id="KW-1133">Transmembrane helix</keyword>
<dbReference type="PANTHER" id="PTHR43780">
    <property type="entry name" value="1-AMINOCYCLOPROPANE-1-CARBOXYLATE DEAMINASE-RELATED"/>
    <property type="match status" value="1"/>
</dbReference>
<accession>A0A370UEA9</accession>
<protein>
    <submittedName>
        <fullName evidence="7">Cysteine desulfhydrase</fullName>
    </submittedName>
</protein>
<comment type="similarity">
    <text evidence="2">Belongs to the ACC deaminase/D-cysteine desulfhydrase family.</text>
</comment>
<organism evidence="7 8">
    <name type="scientific">Marinomonas piezotolerans</name>
    <dbReference type="NCBI Taxonomy" id="2213058"/>
    <lineage>
        <taxon>Bacteria</taxon>
        <taxon>Pseudomonadati</taxon>
        <taxon>Pseudomonadota</taxon>
        <taxon>Gammaproteobacteria</taxon>
        <taxon>Oceanospirillales</taxon>
        <taxon>Oceanospirillaceae</taxon>
        <taxon>Marinomonas</taxon>
    </lineage>
</organism>
<evidence type="ECO:0000256" key="3">
    <source>
        <dbReference type="ARBA" id="ARBA00022898"/>
    </source>
</evidence>
<evidence type="ECO:0000256" key="6">
    <source>
        <dbReference type="SAM" id="Phobius"/>
    </source>
</evidence>
<sequence length="324" mass="36199">MHEKNAHHNLLLSWAEFVGVGWALLGVIRMYIESVILPAMSQSSCTKRFYIYRGDLEHRSAPGNKYHKLKHHMNAAIKQRYQAVATFGGPHSNHVDAFVNKVVELGLLPIVVVRGEVHAQLTPTLQSAASNGAILFPSQRLDYRKGLASDVRNTVDQFYDDVYWVPEGGGGGLGVLGCKDWADTIMSRVTDTDMICVASGTGTTAEGFAACEKVHHLAVFSALKGADQIVVRPIKPHLQTLLEFDECYHGGFGKMSDELLAFLKKMYELNPNLQLDPIYTGKMLYQVDQFVRQGCWEYGNTLFIHSGGLQGWRGMPAYYYPYHE</sequence>
<comment type="cofactor">
    <cofactor evidence="1">
        <name>pyridoxal 5'-phosphate</name>
        <dbReference type="ChEBI" id="CHEBI:597326"/>
    </cofactor>
</comment>
<dbReference type="SUPFAM" id="SSF53686">
    <property type="entry name" value="Tryptophan synthase beta subunit-like PLP-dependent enzymes"/>
    <property type="match status" value="1"/>
</dbReference>
<dbReference type="AlphaFoldDB" id="A0A370UEA9"/>
<proteinExistence type="inferred from homology"/>
<dbReference type="InterPro" id="IPR036052">
    <property type="entry name" value="TrpB-like_PALP_sf"/>
</dbReference>
<feature type="active site" description="Nucleophile" evidence="4">
    <location>
        <position position="92"/>
    </location>
</feature>
<name>A0A370UEA9_9GAMM</name>
<evidence type="ECO:0000256" key="4">
    <source>
        <dbReference type="PIRSR" id="PIRSR006278-1"/>
    </source>
</evidence>
<dbReference type="Gene3D" id="3.40.50.1100">
    <property type="match status" value="2"/>
</dbReference>
<feature type="modified residue" description="N6-(pyridoxal phosphate)lysine" evidence="5">
    <location>
        <position position="65"/>
    </location>
</feature>
<keyword evidence="6" id="KW-0472">Membrane</keyword>
<evidence type="ECO:0000313" key="7">
    <source>
        <dbReference type="EMBL" id="RDL46081.1"/>
    </source>
</evidence>
<dbReference type="EMBL" id="QKRA01000001">
    <property type="protein sequence ID" value="RDL46081.1"/>
    <property type="molecule type" value="Genomic_DNA"/>
</dbReference>
<comment type="caution">
    <text evidence="7">The sequence shown here is derived from an EMBL/GenBank/DDBJ whole genome shotgun (WGS) entry which is preliminary data.</text>
</comment>
<gene>
    <name evidence="7" type="ORF">DN730_03310</name>
</gene>
<reference evidence="7 8" key="1">
    <citation type="submission" date="2018-06" db="EMBL/GenBank/DDBJ databases">
        <title>Marinomonas sp. YLB-05 draft genome sequence.</title>
        <authorList>
            <person name="Yu L."/>
            <person name="Tang X."/>
        </authorList>
    </citation>
    <scope>NUCLEOTIDE SEQUENCE [LARGE SCALE GENOMIC DNA]</scope>
    <source>
        <strain evidence="7 8">YLB-05</strain>
    </source>
</reference>
<evidence type="ECO:0000256" key="1">
    <source>
        <dbReference type="ARBA" id="ARBA00001933"/>
    </source>
</evidence>
<dbReference type="PIRSF" id="PIRSF006278">
    <property type="entry name" value="ACCD_DCysDesulf"/>
    <property type="match status" value="1"/>
</dbReference>
<evidence type="ECO:0000313" key="8">
    <source>
        <dbReference type="Proteomes" id="UP000254326"/>
    </source>
</evidence>
<dbReference type="PANTHER" id="PTHR43780:SF2">
    <property type="entry name" value="1-AMINOCYCLOPROPANE-1-CARBOXYLATE DEAMINASE-RELATED"/>
    <property type="match status" value="1"/>
</dbReference>
<keyword evidence="8" id="KW-1185">Reference proteome</keyword>